<gene>
    <name evidence="1" type="ORF">DVH21_20025</name>
</gene>
<reference evidence="1 2" key="2">
    <citation type="submission" date="2018-08" db="EMBL/GenBank/DDBJ databases">
        <title>Streptomyces kandeliansis sp. nov., an endophytic bacterium isolated from mangrove plant.</title>
        <authorList>
            <person name="Wang R."/>
        </authorList>
    </citation>
    <scope>NUCLEOTIDE SEQUENCE [LARGE SCALE GENOMIC DNA]</scope>
    <source>
        <strain evidence="2">H14(2018)</strain>
    </source>
</reference>
<evidence type="ECO:0000313" key="2">
    <source>
        <dbReference type="Proteomes" id="UP000253958"/>
    </source>
</evidence>
<sequence length="118" mass="13213">MLSPLRALRTAVARLRPRRPLWLGTPLRATITAAACGGYTLLIDYSQGTEWVDLPLRMEPYDRPDEREFTAVAAALAERGLTRTTPWQIDSYARLCADIAAIRTTSRTPATRKEARRG</sequence>
<accession>A0A6N3K4E8</accession>
<name>A0A6N3K4E8_9ACTN</name>
<evidence type="ECO:0000313" key="1">
    <source>
        <dbReference type="EMBL" id="AXH92023.1"/>
    </source>
</evidence>
<dbReference type="EMBL" id="CP031263">
    <property type="protein sequence ID" value="AXH92023.1"/>
    <property type="molecule type" value="Genomic_DNA"/>
</dbReference>
<dbReference type="RefSeq" id="WP_114920056.1">
    <property type="nucleotide sequence ID" value="NZ_CP031263.1"/>
</dbReference>
<proteinExistence type="predicted"/>
<protein>
    <submittedName>
        <fullName evidence="1">Uncharacterized protein</fullName>
    </submittedName>
</protein>
<organism evidence="1 2">
    <name type="scientific">Micromonospora aurantiaca</name>
    <name type="common">nom. illeg.</name>
    <dbReference type="NCBI Taxonomy" id="47850"/>
    <lineage>
        <taxon>Bacteria</taxon>
        <taxon>Bacillati</taxon>
        <taxon>Actinomycetota</taxon>
        <taxon>Actinomycetes</taxon>
        <taxon>Micromonosporales</taxon>
        <taxon>Micromonosporaceae</taxon>
        <taxon>Micromonospora</taxon>
    </lineage>
</organism>
<reference evidence="1 2" key="1">
    <citation type="submission" date="2018-07" db="EMBL/GenBank/DDBJ databases">
        <authorList>
            <person name="Ye Y."/>
        </authorList>
    </citation>
    <scope>NUCLEOTIDE SEQUENCE [LARGE SCALE GENOMIC DNA]</scope>
    <source>
        <strain evidence="2">H14(2018)</strain>
    </source>
</reference>
<dbReference type="AlphaFoldDB" id="A0A6N3K4E8"/>
<dbReference type="Proteomes" id="UP000253958">
    <property type="component" value="Chromosome"/>
</dbReference>